<dbReference type="GO" id="GO:0016747">
    <property type="term" value="F:acyltransferase activity, transferring groups other than amino-acyl groups"/>
    <property type="evidence" value="ECO:0007669"/>
    <property type="project" value="InterPro"/>
</dbReference>
<protein>
    <submittedName>
        <fullName evidence="4">GNAT family N-acetyltransferase</fullName>
    </submittedName>
    <submittedName>
        <fullName evidence="5">GNAT superfamily N-acetyltransferase</fullName>
    </submittedName>
</protein>
<feature type="domain" description="N-acetyltransferase" evidence="3">
    <location>
        <begin position="6"/>
        <end position="150"/>
    </location>
</feature>
<accession>A0A8I0FUG3</accession>
<dbReference type="Gene3D" id="3.40.630.30">
    <property type="match status" value="1"/>
</dbReference>
<reference evidence="5 6" key="1">
    <citation type="submission" date="2020-07" db="EMBL/GenBank/DDBJ databases">
        <title>Sequencing the genomes of 1000 actinobacteria strains.</title>
        <authorList>
            <person name="Klenk H.-P."/>
        </authorList>
    </citation>
    <scope>NUCLEOTIDE SEQUENCE [LARGE SCALE GENOMIC DNA]</scope>
    <source>
        <strain evidence="5 6">DSM 19087</strain>
    </source>
</reference>
<dbReference type="AlphaFoldDB" id="A0A8I0FUG3"/>
<evidence type="ECO:0000313" key="4">
    <source>
        <dbReference type="EMBL" id="MBD1269141.1"/>
    </source>
</evidence>
<dbReference type="SUPFAM" id="SSF55729">
    <property type="entry name" value="Acyl-CoA N-acyltransferases (Nat)"/>
    <property type="match status" value="1"/>
</dbReference>
<keyword evidence="2" id="KW-0012">Acyltransferase</keyword>
<dbReference type="Proteomes" id="UP000659061">
    <property type="component" value="Unassembled WGS sequence"/>
</dbReference>
<dbReference type="PROSITE" id="PS51186">
    <property type="entry name" value="GNAT"/>
    <property type="match status" value="1"/>
</dbReference>
<dbReference type="PANTHER" id="PTHR43877:SF2">
    <property type="entry name" value="AMINOALKYLPHOSPHONATE N-ACETYLTRANSFERASE-RELATED"/>
    <property type="match status" value="1"/>
</dbReference>
<dbReference type="InterPro" id="IPR000182">
    <property type="entry name" value="GNAT_dom"/>
</dbReference>
<dbReference type="Proteomes" id="UP000587211">
    <property type="component" value="Unassembled WGS sequence"/>
</dbReference>
<dbReference type="PANTHER" id="PTHR43877">
    <property type="entry name" value="AMINOALKYLPHOSPHONATE N-ACETYLTRANSFERASE-RELATED-RELATED"/>
    <property type="match status" value="1"/>
</dbReference>
<dbReference type="Pfam" id="PF00583">
    <property type="entry name" value="Acetyltransf_1"/>
    <property type="match status" value="1"/>
</dbReference>
<evidence type="ECO:0000313" key="7">
    <source>
        <dbReference type="Proteomes" id="UP000659061"/>
    </source>
</evidence>
<reference evidence="4" key="2">
    <citation type="submission" date="2020-09" db="EMBL/GenBank/DDBJ databases">
        <title>Novel species in genus Aeromicrobium.</title>
        <authorList>
            <person name="Zhang G."/>
        </authorList>
    </citation>
    <scope>NUCLEOTIDE SEQUENCE</scope>
    <source>
        <strain evidence="4">SSW1-57</strain>
    </source>
</reference>
<dbReference type="InterPro" id="IPR016181">
    <property type="entry name" value="Acyl_CoA_acyltransferase"/>
</dbReference>
<dbReference type="EMBL" id="JACWMT010000001">
    <property type="protein sequence ID" value="MBD1269141.1"/>
    <property type="molecule type" value="Genomic_DNA"/>
</dbReference>
<gene>
    <name evidence="5" type="ORF">BJ975_000325</name>
    <name evidence="4" type="ORF">IDH50_02750</name>
</gene>
<dbReference type="RefSeq" id="WP_179423022.1">
    <property type="nucleotide sequence ID" value="NZ_BAAAMP010000002.1"/>
</dbReference>
<evidence type="ECO:0000256" key="2">
    <source>
        <dbReference type="ARBA" id="ARBA00023315"/>
    </source>
</evidence>
<proteinExistence type="predicted"/>
<organism evidence="4 7">
    <name type="scientific">Aeromicrobium tamlense</name>
    <dbReference type="NCBI Taxonomy" id="375541"/>
    <lineage>
        <taxon>Bacteria</taxon>
        <taxon>Bacillati</taxon>
        <taxon>Actinomycetota</taxon>
        <taxon>Actinomycetes</taxon>
        <taxon>Propionibacteriales</taxon>
        <taxon>Nocardioidaceae</taxon>
        <taxon>Aeromicrobium</taxon>
    </lineage>
</organism>
<dbReference type="EMBL" id="JACBZN010000001">
    <property type="protein sequence ID" value="NYI36950.1"/>
    <property type="molecule type" value="Genomic_DNA"/>
</dbReference>
<sequence length="155" mass="17281">MTAEIVEVDFLDPRVLDLRARMGAEMGELYGTPRHSVGAEDVTPESVLACLLALDGDRPVGTVSLRRLRDLVEIKRMFLLPETRGTGLAARMLAAIEDRARAVTDRVVLHTGERQRAAIALYTRSAYEPIEIYEPYDQVPESLCFAKRLDDPALL</sequence>
<evidence type="ECO:0000313" key="6">
    <source>
        <dbReference type="Proteomes" id="UP000587211"/>
    </source>
</evidence>
<dbReference type="InterPro" id="IPR050832">
    <property type="entry name" value="Bact_Acetyltransf"/>
</dbReference>
<keyword evidence="6" id="KW-1185">Reference proteome</keyword>
<evidence type="ECO:0000256" key="1">
    <source>
        <dbReference type="ARBA" id="ARBA00022679"/>
    </source>
</evidence>
<evidence type="ECO:0000259" key="3">
    <source>
        <dbReference type="PROSITE" id="PS51186"/>
    </source>
</evidence>
<evidence type="ECO:0000313" key="5">
    <source>
        <dbReference type="EMBL" id="NYI36950.1"/>
    </source>
</evidence>
<comment type="caution">
    <text evidence="4">The sequence shown here is derived from an EMBL/GenBank/DDBJ whole genome shotgun (WGS) entry which is preliminary data.</text>
</comment>
<keyword evidence="1 4" id="KW-0808">Transferase</keyword>
<name>A0A8I0FUG3_9ACTN</name>
<dbReference type="CDD" id="cd04301">
    <property type="entry name" value="NAT_SF"/>
    <property type="match status" value="1"/>
</dbReference>